<evidence type="ECO:0000313" key="9">
    <source>
        <dbReference type="EMBL" id="SFA51841.1"/>
    </source>
</evidence>
<dbReference type="STRING" id="332999.SAMN04488511_110174"/>
<dbReference type="SUPFAM" id="SSF55811">
    <property type="entry name" value="Nudix"/>
    <property type="match status" value="1"/>
</dbReference>
<keyword evidence="10" id="KW-1185">Reference proteome</keyword>
<dbReference type="CDD" id="cd24161">
    <property type="entry name" value="NUDIX_ADPRase_Ndx2"/>
    <property type="match status" value="1"/>
</dbReference>
<dbReference type="Proteomes" id="UP000198836">
    <property type="component" value="Unassembled WGS sequence"/>
</dbReference>
<dbReference type="Gene3D" id="3.90.79.10">
    <property type="entry name" value="Nucleoside Triphosphate Pyrophosphohydrolase"/>
    <property type="match status" value="1"/>
</dbReference>
<comment type="cofactor">
    <cofactor evidence="2">
        <name>Mg(2+)</name>
        <dbReference type="ChEBI" id="CHEBI:18420"/>
    </cofactor>
</comment>
<evidence type="ECO:0000256" key="2">
    <source>
        <dbReference type="ARBA" id="ARBA00001946"/>
    </source>
</evidence>
<sequence>MIAYLAAMEEINPWKTLKSEVKYDNNWIRLTEHQVINPSGGEGIYGTVHFKNLAIGILPLDENYNTWLVGQYRYPLNAYSWEIPEGGGPFHEAPLESARRELLEETGISARAWKEIQRIHLSNSVSDELSIIYIATDLIEGIAMPEETEQLVVKKLPFNEAYQMVLDGKITDSMSVAAILKAKLMMLNGEL</sequence>
<name>A0A1I0TJ73_9SPHI</name>
<dbReference type="GO" id="GO:0019693">
    <property type="term" value="P:ribose phosphate metabolic process"/>
    <property type="evidence" value="ECO:0007669"/>
    <property type="project" value="TreeGrafter"/>
</dbReference>
<keyword evidence="5" id="KW-0378">Hydrolase</keyword>
<evidence type="ECO:0000259" key="8">
    <source>
        <dbReference type="PROSITE" id="PS51462"/>
    </source>
</evidence>
<dbReference type="InterPro" id="IPR000086">
    <property type="entry name" value="NUDIX_hydrolase_dom"/>
</dbReference>
<evidence type="ECO:0000256" key="7">
    <source>
        <dbReference type="ARBA" id="ARBA00032272"/>
    </source>
</evidence>
<dbReference type="GO" id="GO:0016787">
    <property type="term" value="F:hydrolase activity"/>
    <property type="evidence" value="ECO:0007669"/>
    <property type="project" value="UniProtKB-KW"/>
</dbReference>
<evidence type="ECO:0000256" key="4">
    <source>
        <dbReference type="ARBA" id="ARBA00016377"/>
    </source>
</evidence>
<evidence type="ECO:0000256" key="1">
    <source>
        <dbReference type="ARBA" id="ARBA00000847"/>
    </source>
</evidence>
<organism evidence="9 10">
    <name type="scientific">Pedobacter suwonensis</name>
    <dbReference type="NCBI Taxonomy" id="332999"/>
    <lineage>
        <taxon>Bacteria</taxon>
        <taxon>Pseudomonadati</taxon>
        <taxon>Bacteroidota</taxon>
        <taxon>Sphingobacteriia</taxon>
        <taxon>Sphingobacteriales</taxon>
        <taxon>Sphingobacteriaceae</taxon>
        <taxon>Pedobacter</taxon>
    </lineage>
</organism>
<dbReference type="InterPro" id="IPR015797">
    <property type="entry name" value="NUDIX_hydrolase-like_dom_sf"/>
</dbReference>
<evidence type="ECO:0000256" key="3">
    <source>
        <dbReference type="ARBA" id="ARBA00007275"/>
    </source>
</evidence>
<accession>A0A1I0TJ73</accession>
<dbReference type="EMBL" id="FOJM01000010">
    <property type="protein sequence ID" value="SFA51841.1"/>
    <property type="molecule type" value="Genomic_DNA"/>
</dbReference>
<gene>
    <name evidence="9" type="ORF">SAMN04488511_110174</name>
</gene>
<reference evidence="10" key="1">
    <citation type="submission" date="2016-10" db="EMBL/GenBank/DDBJ databases">
        <authorList>
            <person name="Varghese N."/>
            <person name="Submissions S."/>
        </authorList>
    </citation>
    <scope>NUCLEOTIDE SEQUENCE [LARGE SCALE GENOMIC DNA]</scope>
    <source>
        <strain evidence="10">DSM 18130</strain>
    </source>
</reference>
<dbReference type="GO" id="GO:0006753">
    <property type="term" value="P:nucleoside phosphate metabolic process"/>
    <property type="evidence" value="ECO:0007669"/>
    <property type="project" value="TreeGrafter"/>
</dbReference>
<protein>
    <recommendedName>
        <fullName evidence="4">GDP-mannose pyrophosphatase</fullName>
    </recommendedName>
    <alternativeName>
        <fullName evidence="6">GDP-mannose hydrolase</fullName>
    </alternativeName>
    <alternativeName>
        <fullName evidence="7">GDPMK</fullName>
    </alternativeName>
</protein>
<dbReference type="Pfam" id="PF00293">
    <property type="entry name" value="NUDIX"/>
    <property type="match status" value="1"/>
</dbReference>
<evidence type="ECO:0000256" key="5">
    <source>
        <dbReference type="ARBA" id="ARBA00022801"/>
    </source>
</evidence>
<evidence type="ECO:0000313" key="10">
    <source>
        <dbReference type="Proteomes" id="UP000198836"/>
    </source>
</evidence>
<dbReference type="PANTHER" id="PTHR11839:SF18">
    <property type="entry name" value="NUDIX HYDROLASE DOMAIN-CONTAINING PROTEIN"/>
    <property type="match status" value="1"/>
</dbReference>
<proteinExistence type="inferred from homology"/>
<feature type="domain" description="Nudix hydrolase" evidence="8">
    <location>
        <begin position="50"/>
        <end position="178"/>
    </location>
</feature>
<comment type="similarity">
    <text evidence="3">Belongs to the Nudix hydrolase family. NudK subfamily.</text>
</comment>
<comment type="catalytic activity">
    <reaction evidence="1">
        <text>GDP-alpha-D-mannose + H2O = alpha-D-mannose 1-phosphate + GMP + 2 H(+)</text>
        <dbReference type="Rhea" id="RHEA:27978"/>
        <dbReference type="ChEBI" id="CHEBI:15377"/>
        <dbReference type="ChEBI" id="CHEBI:15378"/>
        <dbReference type="ChEBI" id="CHEBI:57527"/>
        <dbReference type="ChEBI" id="CHEBI:58115"/>
        <dbReference type="ChEBI" id="CHEBI:58409"/>
    </reaction>
</comment>
<dbReference type="PROSITE" id="PS51462">
    <property type="entry name" value="NUDIX"/>
    <property type="match status" value="1"/>
</dbReference>
<dbReference type="AlphaFoldDB" id="A0A1I0TJ73"/>
<dbReference type="PANTHER" id="PTHR11839">
    <property type="entry name" value="UDP/ADP-SUGAR PYROPHOSPHATASE"/>
    <property type="match status" value="1"/>
</dbReference>
<evidence type="ECO:0000256" key="6">
    <source>
        <dbReference type="ARBA" id="ARBA00032162"/>
    </source>
</evidence>